<proteinExistence type="predicted"/>
<gene>
    <name evidence="1" type="ORF">MSG28_003299</name>
</gene>
<evidence type="ECO:0000313" key="2">
    <source>
        <dbReference type="Proteomes" id="UP001064048"/>
    </source>
</evidence>
<organism evidence="1 2">
    <name type="scientific">Choristoneura fumiferana</name>
    <name type="common">Spruce budworm moth</name>
    <name type="synonym">Archips fumiferana</name>
    <dbReference type="NCBI Taxonomy" id="7141"/>
    <lineage>
        <taxon>Eukaryota</taxon>
        <taxon>Metazoa</taxon>
        <taxon>Ecdysozoa</taxon>
        <taxon>Arthropoda</taxon>
        <taxon>Hexapoda</taxon>
        <taxon>Insecta</taxon>
        <taxon>Pterygota</taxon>
        <taxon>Neoptera</taxon>
        <taxon>Endopterygota</taxon>
        <taxon>Lepidoptera</taxon>
        <taxon>Glossata</taxon>
        <taxon>Ditrysia</taxon>
        <taxon>Tortricoidea</taxon>
        <taxon>Tortricidae</taxon>
        <taxon>Tortricinae</taxon>
        <taxon>Choristoneura</taxon>
    </lineage>
</organism>
<accession>A0ACC0KE18</accession>
<keyword evidence="2" id="KW-1185">Reference proteome</keyword>
<name>A0ACC0KE18_CHOFU</name>
<comment type="caution">
    <text evidence="1">The sequence shown here is derived from an EMBL/GenBank/DDBJ whole genome shotgun (WGS) entry which is preliminary data.</text>
</comment>
<dbReference type="Proteomes" id="UP001064048">
    <property type="component" value="Chromosome 5"/>
</dbReference>
<protein>
    <submittedName>
        <fullName evidence="1">Uncharacterized protein</fullName>
    </submittedName>
</protein>
<reference evidence="1 2" key="1">
    <citation type="journal article" date="2022" name="Genome Biol. Evol.">
        <title>The Spruce Budworm Genome: Reconstructing the Evolutionary History of Antifreeze Proteins.</title>
        <authorList>
            <person name="Beliveau C."/>
            <person name="Gagne P."/>
            <person name="Picq S."/>
            <person name="Vernygora O."/>
            <person name="Keeling C.I."/>
            <person name="Pinkney K."/>
            <person name="Doucet D."/>
            <person name="Wen F."/>
            <person name="Johnston J.S."/>
            <person name="Maaroufi H."/>
            <person name="Boyle B."/>
            <person name="Laroche J."/>
            <person name="Dewar K."/>
            <person name="Juretic N."/>
            <person name="Blackburn G."/>
            <person name="Nisole A."/>
            <person name="Brunet B."/>
            <person name="Brandao M."/>
            <person name="Lumley L."/>
            <person name="Duan J."/>
            <person name="Quan G."/>
            <person name="Lucarotti C.J."/>
            <person name="Roe A.D."/>
            <person name="Sperling F.A.H."/>
            <person name="Levesque R.C."/>
            <person name="Cusson M."/>
        </authorList>
    </citation>
    <scope>NUCLEOTIDE SEQUENCE [LARGE SCALE GENOMIC DNA]</scope>
    <source>
        <strain evidence="1">Glfc:IPQL:Cfum</strain>
    </source>
</reference>
<evidence type="ECO:0000313" key="1">
    <source>
        <dbReference type="EMBL" id="KAI8434786.1"/>
    </source>
</evidence>
<sequence>MKMLGAGGVRCPLPWECGVGCRCKAGFLRDEHSKKCVLVVLACVLSLVAAAVAAPYNNGMFLRRPRSHGYGGYISPCASAGAIHAVHSYHQPSAYQLGPIQGYGAPHYGGYGVPHYRADEFEENTGDEAETMNFSETEPAESAPMARYVSLGGGGYEAAAGGYGAGVGGYSGHALSPIAQAASPGAVGVFPGANVRGCNVPLLLSCSPNIVAGHLVKSQYGSHYAPAYGAGTAAISAGAGAYREDEAHPDVVQGEHSEHAEHKTTVHDAAATPDDSRAQ</sequence>
<dbReference type="EMBL" id="CM046105">
    <property type="protein sequence ID" value="KAI8434786.1"/>
    <property type="molecule type" value="Genomic_DNA"/>
</dbReference>